<evidence type="ECO:0000313" key="4">
    <source>
        <dbReference type="WBParaSite" id="SPAL_0001519000.1"/>
    </source>
</evidence>
<keyword evidence="1" id="KW-1133">Transmembrane helix</keyword>
<evidence type="ECO:0000313" key="2">
    <source>
        <dbReference type="Proteomes" id="UP000046392"/>
    </source>
</evidence>
<keyword evidence="2" id="KW-1185">Reference proteome</keyword>
<keyword evidence="1" id="KW-0812">Transmembrane</keyword>
<reference evidence="3 4" key="1">
    <citation type="submission" date="2017-02" db="UniProtKB">
        <authorList>
            <consortium name="WormBaseParasite"/>
        </authorList>
    </citation>
    <scope>IDENTIFICATION</scope>
</reference>
<dbReference type="Proteomes" id="UP000046392">
    <property type="component" value="Unplaced"/>
</dbReference>
<proteinExistence type="predicted"/>
<dbReference type="WBParaSite" id="SPAL_0000375400.1">
    <property type="protein sequence ID" value="SPAL_0000375400.1"/>
    <property type="gene ID" value="SPAL_0000375400"/>
</dbReference>
<sequence length="81" mass="9085">MNGLIVFSSFVLGIGIVLLIIGYDKSTINEGMNFSSVTKTTMQVIGIIFTLIGSLAFIFFVHRQCMHEHKKKYKDDTIKAI</sequence>
<dbReference type="WBParaSite" id="SPAL_0001519000.1">
    <property type="protein sequence ID" value="SPAL_0001519000.1"/>
    <property type="gene ID" value="SPAL_0001519000"/>
</dbReference>
<evidence type="ECO:0000313" key="3">
    <source>
        <dbReference type="WBParaSite" id="SPAL_0000375400.1"/>
    </source>
</evidence>
<accession>A0A0N5BCK7</accession>
<organism evidence="2 3">
    <name type="scientific">Strongyloides papillosus</name>
    <name type="common">Intestinal threadworm</name>
    <dbReference type="NCBI Taxonomy" id="174720"/>
    <lineage>
        <taxon>Eukaryota</taxon>
        <taxon>Metazoa</taxon>
        <taxon>Ecdysozoa</taxon>
        <taxon>Nematoda</taxon>
        <taxon>Chromadorea</taxon>
        <taxon>Rhabditida</taxon>
        <taxon>Tylenchina</taxon>
        <taxon>Panagrolaimomorpha</taxon>
        <taxon>Strongyloidoidea</taxon>
        <taxon>Strongyloididae</taxon>
        <taxon>Strongyloides</taxon>
    </lineage>
</organism>
<feature type="transmembrane region" description="Helical" evidence="1">
    <location>
        <begin position="5"/>
        <end position="23"/>
    </location>
</feature>
<keyword evidence="1" id="KW-0472">Membrane</keyword>
<name>A0A0N5BCK7_STREA</name>
<dbReference type="AlphaFoldDB" id="A0A0N5BCK7"/>
<feature type="transmembrane region" description="Helical" evidence="1">
    <location>
        <begin position="43"/>
        <end position="62"/>
    </location>
</feature>
<evidence type="ECO:0000256" key="1">
    <source>
        <dbReference type="SAM" id="Phobius"/>
    </source>
</evidence>
<protein>
    <submittedName>
        <fullName evidence="3 4">Group-specific protein</fullName>
    </submittedName>
</protein>